<dbReference type="OMA" id="EICADYW"/>
<reference evidence="2" key="1">
    <citation type="journal article" date="2017" name="Genome Biol. Evol.">
        <title>The complete genome sequence of the phytopathogenic fungus Sclerotinia sclerotiorum reveals insights into the genome architecture of broad host range pathogens.</title>
        <authorList>
            <person name="Derbyshire M."/>
            <person name="Denton-Giles M."/>
            <person name="Hegedus D."/>
            <person name="Seifbarghy S."/>
            <person name="Rollins J."/>
            <person name="van Kan J."/>
            <person name="Seidl M.F."/>
            <person name="Faino L."/>
            <person name="Mbengue M."/>
            <person name="Navaud O."/>
            <person name="Raffaele S."/>
            <person name="Hammond-Kosack K."/>
            <person name="Heard S."/>
            <person name="Oliver R."/>
        </authorList>
    </citation>
    <scope>NUCLEOTIDE SEQUENCE [LARGE SCALE GENOMIC DNA]</scope>
    <source>
        <strain evidence="2">ATCC 18683 / 1980 / Ss-1</strain>
    </source>
</reference>
<dbReference type="KEGG" id="ssl:SS1G_07706"/>
<dbReference type="OrthoDB" id="3560792at2759"/>
<protein>
    <submittedName>
        <fullName evidence="1">Uncharacterized protein</fullName>
    </submittedName>
</protein>
<dbReference type="VEuPathDB" id="FungiDB:sscle_11g084040"/>
<dbReference type="Proteomes" id="UP000177798">
    <property type="component" value="Chromosome 11"/>
</dbReference>
<accession>A0A1D9QFB5</accession>
<name>A0A1D9QFB5_SCLS1</name>
<evidence type="ECO:0000313" key="1">
    <source>
        <dbReference type="EMBL" id="APA13634.1"/>
    </source>
</evidence>
<organism evidence="1 2">
    <name type="scientific">Sclerotinia sclerotiorum (strain ATCC 18683 / 1980 / Ss-1)</name>
    <name type="common">White mold</name>
    <name type="synonym">Whetzelinia sclerotiorum</name>
    <dbReference type="NCBI Taxonomy" id="665079"/>
    <lineage>
        <taxon>Eukaryota</taxon>
        <taxon>Fungi</taxon>
        <taxon>Dikarya</taxon>
        <taxon>Ascomycota</taxon>
        <taxon>Pezizomycotina</taxon>
        <taxon>Leotiomycetes</taxon>
        <taxon>Helotiales</taxon>
        <taxon>Sclerotiniaceae</taxon>
        <taxon>Sclerotinia</taxon>
    </lineage>
</organism>
<dbReference type="EMBL" id="CP017824">
    <property type="protein sequence ID" value="APA13634.1"/>
    <property type="molecule type" value="Genomic_DNA"/>
</dbReference>
<proteinExistence type="predicted"/>
<evidence type="ECO:0000313" key="2">
    <source>
        <dbReference type="Proteomes" id="UP000177798"/>
    </source>
</evidence>
<dbReference type="RefSeq" id="XP_001591081.1">
    <property type="nucleotide sequence ID" value="XM_001591031.1"/>
</dbReference>
<dbReference type="AlphaFoldDB" id="A0A1D9QFB5"/>
<sequence>MSRSTKFSKGDDTDTHFAIVTKNDSSKSDETVQFKLPTYGVITTLHSAVDYLTTVGILKEIYTNYYRGRLMIFEIARRKRPWASLLSKNRDRIKLDGPASELDRALFDMIYHSVSGDVGTSIWLWHDRALESSKNKEKHREMEHRQKELILYDPEIKEFLKSAASTLLGLDKELCDDFINPFKQCMVNEQEVNYKNLLTKIREVDEEVGNCCR</sequence>
<gene>
    <name evidence="1" type="ORF">sscle_11g084040</name>
</gene>